<dbReference type="EMBL" id="JAGYWB010000004">
    <property type="protein sequence ID" value="KAI0524997.1"/>
    <property type="molecule type" value="Genomic_DNA"/>
</dbReference>
<dbReference type="PANTHER" id="PTHR33429:SF19">
    <property type="entry name" value="FISSION REGULATOR-LIKE PROTEIN"/>
    <property type="match status" value="1"/>
</dbReference>
<feature type="region of interest" description="Disordered" evidence="1">
    <location>
        <begin position="9"/>
        <end position="29"/>
    </location>
</feature>
<evidence type="ECO:0000256" key="1">
    <source>
        <dbReference type="SAM" id="MobiDB-lite"/>
    </source>
</evidence>
<proteinExistence type="predicted"/>
<dbReference type="Proteomes" id="UP000829196">
    <property type="component" value="Unassembled WGS sequence"/>
</dbReference>
<dbReference type="OrthoDB" id="1934079at2759"/>
<keyword evidence="2" id="KW-0812">Transmembrane</keyword>
<dbReference type="SMR" id="A0A8T3C5L7"/>
<keyword evidence="2" id="KW-0472">Membrane</keyword>
<organism evidence="3 4">
    <name type="scientific">Dendrobium nobile</name>
    <name type="common">Orchid</name>
    <dbReference type="NCBI Taxonomy" id="94219"/>
    <lineage>
        <taxon>Eukaryota</taxon>
        <taxon>Viridiplantae</taxon>
        <taxon>Streptophyta</taxon>
        <taxon>Embryophyta</taxon>
        <taxon>Tracheophyta</taxon>
        <taxon>Spermatophyta</taxon>
        <taxon>Magnoliopsida</taxon>
        <taxon>Liliopsida</taxon>
        <taxon>Asparagales</taxon>
        <taxon>Orchidaceae</taxon>
        <taxon>Epidendroideae</taxon>
        <taxon>Malaxideae</taxon>
        <taxon>Dendrobiinae</taxon>
        <taxon>Dendrobium</taxon>
    </lineage>
</organism>
<keyword evidence="2" id="KW-1133">Transmembrane helix</keyword>
<reference evidence="3" key="1">
    <citation type="journal article" date="2022" name="Front. Genet.">
        <title>Chromosome-Scale Assembly of the Dendrobium nobile Genome Provides Insights Into the Molecular Mechanism of the Biosynthesis of the Medicinal Active Ingredient of Dendrobium.</title>
        <authorList>
            <person name="Xu Q."/>
            <person name="Niu S.-C."/>
            <person name="Li K.-L."/>
            <person name="Zheng P.-J."/>
            <person name="Zhang X.-J."/>
            <person name="Jia Y."/>
            <person name="Liu Y."/>
            <person name="Niu Y.-X."/>
            <person name="Yu L.-H."/>
            <person name="Chen D.-F."/>
            <person name="Zhang G.-Q."/>
        </authorList>
    </citation>
    <scope>NUCLEOTIDE SEQUENCE</scope>
    <source>
        <tissue evidence="3">Leaf</tissue>
    </source>
</reference>
<evidence type="ECO:0000313" key="4">
    <source>
        <dbReference type="Proteomes" id="UP000829196"/>
    </source>
</evidence>
<dbReference type="PANTHER" id="PTHR33429">
    <property type="entry name" value="OS02G0708000 PROTEIN-RELATED"/>
    <property type="match status" value="1"/>
</dbReference>
<dbReference type="AlphaFoldDB" id="A0A8T3C5L7"/>
<protein>
    <submittedName>
        <fullName evidence="3">Uncharacterized protein</fullName>
    </submittedName>
</protein>
<evidence type="ECO:0000256" key="2">
    <source>
        <dbReference type="SAM" id="Phobius"/>
    </source>
</evidence>
<comment type="caution">
    <text evidence="3">The sequence shown here is derived from an EMBL/GenBank/DDBJ whole genome shotgun (WGS) entry which is preliminary data.</text>
</comment>
<feature type="transmembrane region" description="Helical" evidence="2">
    <location>
        <begin position="35"/>
        <end position="54"/>
    </location>
</feature>
<name>A0A8T3C5L7_DENNO</name>
<accession>A0A8T3C5L7</accession>
<gene>
    <name evidence="3" type="ORF">KFK09_004387</name>
</gene>
<keyword evidence="4" id="KW-1185">Reference proteome</keyword>
<sequence>MLLRLLLERSEQDQSTPLPPSSSTSGHSAPKSIETLVVIVAVIVIIAMLAGMLARICGGRLLVVGGDHDIEGWVERKCRSCIDSGVPPPPPMAANVVTSEEVKK</sequence>
<evidence type="ECO:0000313" key="3">
    <source>
        <dbReference type="EMBL" id="KAI0524997.1"/>
    </source>
</evidence>